<gene>
    <name evidence="1" type="ORF">VFPPC_14672</name>
</gene>
<dbReference type="KEGG" id="pchm:VFPPC_14672"/>
<evidence type="ECO:0000313" key="2">
    <source>
        <dbReference type="Proteomes" id="UP000078397"/>
    </source>
</evidence>
<dbReference type="AlphaFoldDB" id="A0A179FDP8"/>
<comment type="caution">
    <text evidence="1">The sequence shown here is derived from an EMBL/GenBank/DDBJ whole genome shotgun (WGS) entry which is preliminary data.</text>
</comment>
<proteinExistence type="predicted"/>
<dbReference type="RefSeq" id="XP_018141058.1">
    <property type="nucleotide sequence ID" value="XM_018292440.1"/>
</dbReference>
<evidence type="ECO:0000313" key="1">
    <source>
        <dbReference type="EMBL" id="OAQ63478.1"/>
    </source>
</evidence>
<name>A0A179FDP8_METCM</name>
<dbReference type="GeneID" id="28856434"/>
<sequence>MVSVGSSVTNWEFMVDCPFFVPSNKQTAAAGQLVSILDVTNPGFDVYCYGPIMGDLPQRMGNHRALDAAITAFNNTANCAPKNQMTIKAQRSYGAALSALQKCLLDPKTAYTADTLAAIHLIIVCNGWMQQRGDKNPNHGEGILHLMNNLVTDKSGDEFLLKSIITATGALIRESIFDPTIDVQPWIRRLSTLSKQNNSPIAKAALNKFTAAGFPLKSSRYETLATLPVIIRNPDNYIEQTESMYDTFRDEYAELKVYEQEKFPTGKDDYQSPVAFLSYIRAKTIFQEAQCLVLALCIVFNALLSDSRPDDAALEKERVAFCADAVIAAEECKIGRPFGALQVPIVTIAAWLSSKDNAQKDTLLSLLDEYQGTFAMHHFLRQVSKWKDAPRRLKELPWFPIRNDAVCISQDGTGDKAKIEKKEDAPSEENCEKCCIL</sequence>
<keyword evidence="2" id="KW-1185">Reference proteome</keyword>
<accession>A0A179FDP8</accession>
<dbReference type="OrthoDB" id="4314040at2759"/>
<dbReference type="EMBL" id="LSBJ02000006">
    <property type="protein sequence ID" value="OAQ63478.1"/>
    <property type="molecule type" value="Genomic_DNA"/>
</dbReference>
<reference evidence="1 2" key="1">
    <citation type="journal article" date="2016" name="PLoS Pathog.">
        <title>Biosynthesis of antibiotic leucinostatins in bio-control fungus Purpureocillium lilacinum and their inhibition on phytophthora revealed by genome mining.</title>
        <authorList>
            <person name="Wang G."/>
            <person name="Liu Z."/>
            <person name="Lin R."/>
            <person name="Li E."/>
            <person name="Mao Z."/>
            <person name="Ling J."/>
            <person name="Yang Y."/>
            <person name="Yin W.B."/>
            <person name="Xie B."/>
        </authorList>
    </citation>
    <scope>NUCLEOTIDE SEQUENCE [LARGE SCALE GENOMIC DNA]</scope>
    <source>
        <strain evidence="1">170</strain>
    </source>
</reference>
<protein>
    <submittedName>
        <fullName evidence="1">Transcription factor Cys6</fullName>
    </submittedName>
</protein>
<dbReference type="Proteomes" id="UP000078397">
    <property type="component" value="Unassembled WGS sequence"/>
</dbReference>
<organism evidence="1 2">
    <name type="scientific">Pochonia chlamydosporia 170</name>
    <dbReference type="NCBI Taxonomy" id="1380566"/>
    <lineage>
        <taxon>Eukaryota</taxon>
        <taxon>Fungi</taxon>
        <taxon>Dikarya</taxon>
        <taxon>Ascomycota</taxon>
        <taxon>Pezizomycotina</taxon>
        <taxon>Sordariomycetes</taxon>
        <taxon>Hypocreomycetidae</taxon>
        <taxon>Hypocreales</taxon>
        <taxon>Clavicipitaceae</taxon>
        <taxon>Pochonia</taxon>
    </lineage>
</organism>